<keyword evidence="6" id="KW-1185">Reference proteome</keyword>
<dbReference type="Pfam" id="PF17210">
    <property type="entry name" value="SdrD_B"/>
    <property type="match status" value="2"/>
</dbReference>
<gene>
    <name evidence="5" type="ORF">BLX24_19990</name>
</gene>
<name>A0A1S2VI35_9BACT</name>
<evidence type="ECO:0000313" key="6">
    <source>
        <dbReference type="Proteomes" id="UP000181790"/>
    </source>
</evidence>
<evidence type="ECO:0000313" key="5">
    <source>
        <dbReference type="EMBL" id="OIN57508.1"/>
    </source>
</evidence>
<protein>
    <recommendedName>
        <fullName evidence="4">SD-repeat containing protein B domain-containing protein</fullName>
    </recommendedName>
</protein>
<dbReference type="GO" id="GO:0005576">
    <property type="term" value="C:extracellular region"/>
    <property type="evidence" value="ECO:0007669"/>
    <property type="project" value="UniProtKB-SubCell"/>
</dbReference>
<dbReference type="Proteomes" id="UP000181790">
    <property type="component" value="Unassembled WGS sequence"/>
</dbReference>
<reference evidence="5 6" key="1">
    <citation type="submission" date="2016-10" db="EMBL/GenBank/DDBJ databases">
        <title>Arsenicibacter rosenii gen. nov., sp. nov., an efficient arsenic-methylating bacterium isolated from an arsenic-contaminated paddy soil.</title>
        <authorList>
            <person name="Huang K."/>
        </authorList>
    </citation>
    <scope>NUCLEOTIDE SEQUENCE [LARGE SCALE GENOMIC DNA]</scope>
    <source>
        <strain evidence="5 6">SM-1</strain>
    </source>
</reference>
<accession>A0A1S2VI35</accession>
<comment type="subcellular location">
    <subcellularLocation>
        <location evidence="1">Secreted</location>
    </subcellularLocation>
</comment>
<dbReference type="SUPFAM" id="SSF117074">
    <property type="entry name" value="Hypothetical protein PA1324"/>
    <property type="match status" value="2"/>
</dbReference>
<comment type="caution">
    <text evidence="5">The sequence shown here is derived from an EMBL/GenBank/DDBJ whole genome shotgun (WGS) entry which is preliminary data.</text>
</comment>
<evidence type="ECO:0000256" key="1">
    <source>
        <dbReference type="ARBA" id="ARBA00004613"/>
    </source>
</evidence>
<sequence length="2544" mass="256646">MTSGYAVGATTVVSTTGTVTSATAALGTGDGSTAILGANSALKLDMGVMLPAGSRLTVSYVATDAKAPLQVLVSSTAAGPFTNIAQLAGATNAVTLPMAVRYVQLITTGTSYFINAVTYPVYTCVTNPVPTCAAGQTLMTYPAGTQGVNAITGTVSNSANAAGPPDRVAATVAANGSITLDFGRVVAGGNVLSLVYSSQYNETYAPPLQMLVSTTGAPGSFTSIGSFQPTTNTSLINGSLTLPIDARYVQLLTPPGTYSSYYIDALTYAVYSCVSPPDITCGAGQISVTSLSGAQATGTTGGVVTSTTNVLGISDGKLATLGTNSSVSVDMGSVLAAGITLTFSYSSTDNTSPLQIWVANNAGDPYTYIGSVPASIATTTRQLTLPLAAQYIKLVATGTGYAVDAVTRQVFSCITDPAACAAGQQSVVYPGGGATSVYSTSGTLTNQASATGLVDGSYATLSPDATITLDLGSTIAAGNVLVMRAYSQYSATYAQSMQVLAATNAAGPYTSLGDIQPNTSVNTISFPLQTNVRFIRFTTTSNIYSTYYVDAVMYQAYACATPVSTSCSAGEQSFSYEAGVQGAGSTTGAVTSATNIVGVPDGTAVSIGVNSAITVDMGSALPAGMVLKLYYSSANTTAPMQVFAAASTGGPFTFIGYVTGSTGSTSQTLTLPLTAQYIQLKTAGTAYSPDAVTYPVYTCAVPPVTTCPAGQKLVGYSQGATAINGATGTVSATANALGSPDGNTAGLNANASITLDMGSTIAAGNSLMVTYLSANTAAPMQVLVSGNAGGPFTNIARLPGSASRTTQSVQLPVTARYVQLLTSASSYSVDAVAYPVYACVSSPSASCANGELLFTDATGAQGVGATTGTVTSATYAIGKPDGSPAALGANSSLILNMGSVVTAGNTLNITYQSGNTTAPVQVLVSTNAGGPYTNIAQLDGTTTSSTKSLILPLDAQYVQLQTTATSYWVDAVTRTVYNCISRPVVSCPAGQVSASYQTGLPAGSGNTVNMAGVPDGNTEYIAANSTRNADAGSDLPAGTTLFFTYSSADNTAPMQVLVSTNAGGPYTNIAQLTARTSMGTMPVTLPVSARYIRLQTTATAYSLDAVTYPVYTCVTPVSGTCSAGQQLVSYQSGAQSVSTTNGSIQNSTNLLGRPDGFNVSIPGSASLVMDMGKVITGGNSLQISYTPTDGNSPLQVLVATSSGGPYTSIAQLPNNYYITQVTRTVEINLLIDARYVKLQTTSTAYNVDAVTYTVYNCVNTPMSGCLVGQQAISSNVGAVSIVSSGNVTNPGSATGMPDGSVAATPGNTSATLILDLGTVVAGGNNLNIRYSTNGITAQMQVLVATNITGPYTNIGQLPASAGTTASLTLPVDVRYVQLQSANSVYNIDAVMYSVYTCISSSLTSGVVYLDANVDGVRNSTEPGIGGVTVRAYDAGGNLAGTTITADANPALGIAGGDYGFTNLTAGQPYRLAFSNWPAQYSSSGYGADNGTDVQFIQGVTTHNDFGLYIPGSVCSLSPNSKMVFGSALFSVGDKMTVGSWDYLDRTTGQAPLVSTQDISYLTVGVPIGIASPRPTNWVYMSAMSTDFTSVFPPAPDGSSAIYIANYNAPDGSQSYQGTRLLVKLSDLGIDVGPATKTVGAGTFGVQGLGGLDFTPSGDTMFVVNMYHGSLVGVNVSKVDYATLPVSKPTAAFEIYPPASLAGCSGGVYRPTALKQYGGKLYVGGVCDAEISTKVADLQGVVLAYEPATGTWSKTFSFPINFTGGGTYGETGHGAVDWSSSSSTEMAPVLLDLAFADNGLMVMGITDRFVYTYSSGNQVGYVIGAWKNTDGSYTLENAGKLGPYTSTADNKVNDGTGNYVNTGGGPGGKFFFQQKNFDGRPYGFSGGLYIKSGTSYVLAGYLDAMNGYSNGVVYLDLSTGVPAYGATLTGAGPKIARISGLDQVCDALPPIEIGNRVWKDTNNNGIQDAGEPPLAGVTVELRDAGGNLIVTAITDAGGNYSFSNLPNRSNTSAQKYNLPLTPLTSYALRISSLGSDTSTSGLTLTGISPAPGETAGGINTGSSTINNDAFLVGGLPVISLRTGVDGSTAHTYDFGFVDVPCSLSLIATPGNCDPATNQYTLTGTLSLTGNSTGGTATITDGSRSATITVAANATSVAYSLTGLPSDGVSHTVAVTLAGCSGAATSYTAPASCTVAASIVVASATVCYGSSATLTASGCTGTVTWLDNTTGTSLTTPNLTATTNYTATCTTSTGSATTAVGTVTVMPQPVLSLQASLTNVTVGTPVSLSALGCVGTVSWSTGGNGAVISVTPSQPSQTYSATCVTGPGCQTTASVTVNTQPAASLIVLSATVCYGSSATLIASGCTGTVTWSTSTTGTSLITPNLTQTTNYTATCTTSTGSATTAVGTVTVMPQPVLSLQASSTNVTVGTPVSLSAIGCVGTVSWSTGGNGVVISVTPSQPTQTYSATCVTGPGCQTTASLTVNTQPAASLVVLSATVCYGSSATLIASGCTGTVTWSTSTTGNTLLTPALTQTTAYTATCTTSTG</sequence>
<feature type="domain" description="SD-repeat containing protein B" evidence="4">
    <location>
        <begin position="1406"/>
        <end position="1494"/>
    </location>
</feature>
<feature type="domain" description="SD-repeat containing protein B" evidence="4">
    <location>
        <begin position="1951"/>
        <end position="2007"/>
    </location>
</feature>
<organism evidence="5 6">
    <name type="scientific">Arsenicibacter rosenii</name>
    <dbReference type="NCBI Taxonomy" id="1750698"/>
    <lineage>
        <taxon>Bacteria</taxon>
        <taxon>Pseudomonadati</taxon>
        <taxon>Bacteroidota</taxon>
        <taxon>Cytophagia</taxon>
        <taxon>Cytophagales</taxon>
        <taxon>Spirosomataceae</taxon>
        <taxon>Arsenicibacter</taxon>
    </lineage>
</organism>
<proteinExistence type="predicted"/>
<dbReference type="RefSeq" id="WP_071504969.1">
    <property type="nucleotide sequence ID" value="NZ_MORL01000012.1"/>
</dbReference>
<dbReference type="Gene3D" id="2.60.40.10">
    <property type="entry name" value="Immunoglobulins"/>
    <property type="match status" value="2"/>
</dbReference>
<feature type="non-terminal residue" evidence="5">
    <location>
        <position position="2544"/>
    </location>
</feature>
<keyword evidence="2" id="KW-0964">Secreted</keyword>
<dbReference type="InterPro" id="IPR033764">
    <property type="entry name" value="Sdr_B"/>
</dbReference>
<keyword evidence="3" id="KW-0732">Signal</keyword>
<evidence type="ECO:0000256" key="3">
    <source>
        <dbReference type="ARBA" id="ARBA00022729"/>
    </source>
</evidence>
<dbReference type="EMBL" id="MORL01000012">
    <property type="protein sequence ID" value="OIN57508.1"/>
    <property type="molecule type" value="Genomic_DNA"/>
</dbReference>
<dbReference type="InterPro" id="IPR013783">
    <property type="entry name" value="Ig-like_fold"/>
</dbReference>
<evidence type="ECO:0000259" key="4">
    <source>
        <dbReference type="Pfam" id="PF17210"/>
    </source>
</evidence>
<evidence type="ECO:0000256" key="2">
    <source>
        <dbReference type="ARBA" id="ARBA00022525"/>
    </source>
</evidence>